<accession>A0A1I1SL63</accession>
<protein>
    <submittedName>
        <fullName evidence="4">Peptidoglycan/LPS O-acetylase OafA/YrhL, contains acyltransferase and SGNH-hydrolase domains</fullName>
    </submittedName>
</protein>
<dbReference type="AlphaFoldDB" id="A0A1I1SL63"/>
<dbReference type="GO" id="GO:0016747">
    <property type="term" value="F:acyltransferase activity, transferring groups other than amino-acyl groups"/>
    <property type="evidence" value="ECO:0007669"/>
    <property type="project" value="InterPro"/>
</dbReference>
<keyword evidence="1" id="KW-0812">Transmembrane</keyword>
<keyword evidence="5" id="KW-1185">Reference proteome</keyword>
<sequence>MLKYRADIDGLRAIAVLIVLFFHLDFSLFKGGFVGVDVFFTISGFLITGIVLKESKTNGFSFLRFYSRRATRLIPAYLVVLLFTIVVGFIFLTPLALKELLQSGISSTFFASNFYFLFTQGGYFSNAAHETPLLHTWSLSVEEQFYLVMPLAVVLWLKIRNTKLQNYVLVICFILTVLASYLLTKLHQPAAYFLVISRAHEFLLGSILAVIIYKNSSSLKFSITSSNFLFAISLLTLLYTALTFDAKSHFPGLLAVIPCLATGGVIFSGINEKCISHRILGNRLLVFIGLLSYSLYLWHWPLITFFKLSGIELDLKVQLSLLFLSLFFAYLSWRYVEKIVRYAKWSSKKRIAAAFYILPCVALGSLFFYSQKGEFYPERFDKKIVAAEVALKSKPELGRETCHTNDLAIDGSHKCQLGSSSVNSKKAILWGDSHASHFAGLVDVVGKGFDIQITEVSRGNCPPLLKLYINAQGAKIACIERNNTVLKYILERKPKYVFLGGAWGGYLLEDLLIGTQAEKLEIIISSLTETINILLEHNIKPIVLEMLPRQSKDASACYLKTKLGVRGVKLEDCTVSPLKESFPELVTRFNQLKGEFSGKITFITPENLFCNDDKCKTYLDDTPLYRDINHLNLKGSIILGQQYIKKFGYLNKL</sequence>
<keyword evidence="4" id="KW-0378">Hydrolase</keyword>
<feature type="transmembrane region" description="Helical" evidence="1">
    <location>
        <begin position="9"/>
        <end position="26"/>
    </location>
</feature>
<dbReference type="GO" id="GO:0016020">
    <property type="term" value="C:membrane"/>
    <property type="evidence" value="ECO:0007669"/>
    <property type="project" value="TreeGrafter"/>
</dbReference>
<dbReference type="GO" id="GO:0016787">
    <property type="term" value="F:hydrolase activity"/>
    <property type="evidence" value="ECO:0007669"/>
    <property type="project" value="UniProtKB-KW"/>
</dbReference>
<dbReference type="EMBL" id="FOLO01000058">
    <property type="protein sequence ID" value="SFD44623.1"/>
    <property type="molecule type" value="Genomic_DNA"/>
</dbReference>
<feature type="transmembrane region" description="Helical" evidence="1">
    <location>
        <begin position="353"/>
        <end position="370"/>
    </location>
</feature>
<feature type="transmembrane region" description="Helical" evidence="1">
    <location>
        <begin position="166"/>
        <end position="184"/>
    </location>
</feature>
<evidence type="ECO:0000259" key="2">
    <source>
        <dbReference type="Pfam" id="PF01757"/>
    </source>
</evidence>
<proteinExistence type="predicted"/>
<feature type="transmembrane region" description="Helical" evidence="1">
    <location>
        <begin position="73"/>
        <end position="97"/>
    </location>
</feature>
<dbReference type="GO" id="GO:0009103">
    <property type="term" value="P:lipopolysaccharide biosynthetic process"/>
    <property type="evidence" value="ECO:0007669"/>
    <property type="project" value="TreeGrafter"/>
</dbReference>
<feature type="domain" description="SGNH" evidence="3">
    <location>
        <begin position="402"/>
        <end position="644"/>
    </location>
</feature>
<feature type="transmembrane region" description="Helical" evidence="1">
    <location>
        <begin position="32"/>
        <end position="52"/>
    </location>
</feature>
<evidence type="ECO:0000256" key="1">
    <source>
        <dbReference type="SAM" id="Phobius"/>
    </source>
</evidence>
<keyword evidence="1" id="KW-1133">Transmembrane helix</keyword>
<dbReference type="STRING" id="1123010.SAMN02745724_04550"/>
<dbReference type="OrthoDB" id="9767863at2"/>
<gene>
    <name evidence="4" type="ORF">SAMN02745724_04550</name>
</gene>
<evidence type="ECO:0000259" key="3">
    <source>
        <dbReference type="Pfam" id="PF19040"/>
    </source>
</evidence>
<feature type="transmembrane region" description="Helical" evidence="1">
    <location>
        <begin position="190"/>
        <end position="213"/>
    </location>
</feature>
<feature type="domain" description="Acyltransferase 3" evidence="2">
    <location>
        <begin position="6"/>
        <end position="331"/>
    </location>
</feature>
<keyword evidence="4" id="KW-0012">Acyltransferase</keyword>
<dbReference type="Pfam" id="PF01757">
    <property type="entry name" value="Acyl_transf_3"/>
    <property type="match status" value="1"/>
</dbReference>
<keyword evidence="1" id="KW-0472">Membrane</keyword>
<dbReference type="PANTHER" id="PTHR23028">
    <property type="entry name" value="ACETYLTRANSFERASE"/>
    <property type="match status" value="1"/>
</dbReference>
<reference evidence="4 5" key="1">
    <citation type="submission" date="2016-10" db="EMBL/GenBank/DDBJ databases">
        <authorList>
            <person name="de Groot N.N."/>
        </authorList>
    </citation>
    <scope>NUCLEOTIDE SEQUENCE [LARGE SCALE GENOMIC DNA]</scope>
    <source>
        <strain evidence="4 5">DSM 6059</strain>
    </source>
</reference>
<keyword evidence="4" id="KW-0808">Transferase</keyword>
<feature type="transmembrane region" description="Helical" evidence="1">
    <location>
        <begin position="250"/>
        <end position="270"/>
    </location>
</feature>
<dbReference type="InterPro" id="IPR043968">
    <property type="entry name" value="SGNH"/>
</dbReference>
<evidence type="ECO:0000313" key="4">
    <source>
        <dbReference type="EMBL" id="SFD44623.1"/>
    </source>
</evidence>
<dbReference type="InterPro" id="IPR050879">
    <property type="entry name" value="Acyltransferase_3"/>
</dbReference>
<evidence type="ECO:0000313" key="5">
    <source>
        <dbReference type="Proteomes" id="UP000198862"/>
    </source>
</evidence>
<dbReference type="PANTHER" id="PTHR23028:SF53">
    <property type="entry name" value="ACYL_TRANSF_3 DOMAIN-CONTAINING PROTEIN"/>
    <property type="match status" value="1"/>
</dbReference>
<dbReference type="RefSeq" id="WP_091990180.1">
    <property type="nucleotide sequence ID" value="NZ_FOLO01000058.1"/>
</dbReference>
<feature type="transmembrane region" description="Helical" evidence="1">
    <location>
        <begin position="225"/>
        <end position="244"/>
    </location>
</feature>
<name>A0A1I1SL63_9GAMM</name>
<feature type="transmembrane region" description="Helical" evidence="1">
    <location>
        <begin position="315"/>
        <end position="333"/>
    </location>
</feature>
<dbReference type="Pfam" id="PF19040">
    <property type="entry name" value="SGNH"/>
    <property type="match status" value="1"/>
</dbReference>
<dbReference type="Proteomes" id="UP000198862">
    <property type="component" value="Unassembled WGS sequence"/>
</dbReference>
<organism evidence="4 5">
    <name type="scientific">Pseudoalteromonas denitrificans DSM 6059</name>
    <dbReference type="NCBI Taxonomy" id="1123010"/>
    <lineage>
        <taxon>Bacteria</taxon>
        <taxon>Pseudomonadati</taxon>
        <taxon>Pseudomonadota</taxon>
        <taxon>Gammaproteobacteria</taxon>
        <taxon>Alteromonadales</taxon>
        <taxon>Pseudoalteromonadaceae</taxon>
        <taxon>Pseudoalteromonas</taxon>
    </lineage>
</organism>
<dbReference type="InterPro" id="IPR002656">
    <property type="entry name" value="Acyl_transf_3_dom"/>
</dbReference>
<feature type="transmembrane region" description="Helical" evidence="1">
    <location>
        <begin position="282"/>
        <end position="303"/>
    </location>
</feature>